<feature type="transmembrane region" description="Helical" evidence="1">
    <location>
        <begin position="12"/>
        <end position="30"/>
    </location>
</feature>
<keyword evidence="1" id="KW-1133">Transmembrane helix</keyword>
<keyword evidence="3" id="KW-1185">Reference proteome</keyword>
<evidence type="ECO:0000256" key="1">
    <source>
        <dbReference type="SAM" id="Phobius"/>
    </source>
</evidence>
<keyword evidence="1" id="KW-0472">Membrane</keyword>
<organism evidence="2 3">
    <name type="scientific">Chelatococcus sambhunathii</name>
    <dbReference type="NCBI Taxonomy" id="363953"/>
    <lineage>
        <taxon>Bacteria</taxon>
        <taxon>Pseudomonadati</taxon>
        <taxon>Pseudomonadota</taxon>
        <taxon>Alphaproteobacteria</taxon>
        <taxon>Hyphomicrobiales</taxon>
        <taxon>Chelatococcaceae</taxon>
        <taxon>Chelatococcus</taxon>
    </lineage>
</organism>
<gene>
    <name evidence="2" type="ORF">IHQ68_02460</name>
</gene>
<feature type="transmembrane region" description="Helical" evidence="1">
    <location>
        <begin position="50"/>
        <end position="68"/>
    </location>
</feature>
<reference evidence="2" key="1">
    <citation type="submission" date="2020-10" db="EMBL/GenBank/DDBJ databases">
        <authorList>
            <person name="Abbas A."/>
            <person name="Razzaq R."/>
            <person name="Waqas M."/>
            <person name="Abbas N."/>
            <person name="Nielsen T.K."/>
            <person name="Hansen L.H."/>
            <person name="Hussain S."/>
            <person name="Shahid M."/>
        </authorList>
    </citation>
    <scope>NUCLEOTIDE SEQUENCE</scope>
    <source>
        <strain evidence="2">S14</strain>
    </source>
</reference>
<dbReference type="Proteomes" id="UP001181622">
    <property type="component" value="Unassembled WGS sequence"/>
</dbReference>
<keyword evidence="1" id="KW-0812">Transmembrane</keyword>
<protein>
    <submittedName>
        <fullName evidence="2">Uncharacterized protein</fullName>
    </submittedName>
</protein>
<comment type="caution">
    <text evidence="2">The sequence shown here is derived from an EMBL/GenBank/DDBJ whole genome shotgun (WGS) entry which is preliminary data.</text>
</comment>
<name>A0ABU1DBN8_9HYPH</name>
<sequence length="69" mass="7208">MIMLLERLLTREAIIATAVAGGVLVTAASFRAVREKLGEGAILKLSRTGYALTGVSMLLMIAAGFVSGR</sequence>
<proteinExistence type="predicted"/>
<evidence type="ECO:0000313" key="2">
    <source>
        <dbReference type="EMBL" id="MDR4305485.1"/>
    </source>
</evidence>
<dbReference type="RefSeq" id="WP_309388536.1">
    <property type="nucleotide sequence ID" value="NZ_JADBEO010000003.1"/>
</dbReference>
<evidence type="ECO:0000313" key="3">
    <source>
        <dbReference type="Proteomes" id="UP001181622"/>
    </source>
</evidence>
<accession>A0ABU1DBN8</accession>
<dbReference type="EMBL" id="JADBEO010000003">
    <property type="protein sequence ID" value="MDR4305485.1"/>
    <property type="molecule type" value="Genomic_DNA"/>
</dbReference>